<keyword evidence="1" id="KW-1133">Transmembrane helix</keyword>
<dbReference type="EMBL" id="JBIGHY010000009">
    <property type="protein sequence ID" value="MFG6416378.1"/>
    <property type="molecule type" value="Genomic_DNA"/>
</dbReference>
<keyword evidence="3" id="KW-1185">Reference proteome</keyword>
<feature type="transmembrane region" description="Helical" evidence="1">
    <location>
        <begin position="12"/>
        <end position="30"/>
    </location>
</feature>
<dbReference type="RefSeq" id="WP_394472444.1">
    <property type="nucleotide sequence ID" value="NZ_JBIGHY010000009.1"/>
</dbReference>
<gene>
    <name evidence="2" type="ORF">ACG02S_21010</name>
</gene>
<comment type="caution">
    <text evidence="2">The sequence shown here is derived from an EMBL/GenBank/DDBJ whole genome shotgun (WGS) entry which is preliminary data.</text>
</comment>
<organism evidence="2 3">
    <name type="scientific">Pelomonas dachongensis</name>
    <dbReference type="NCBI Taxonomy" id="3299029"/>
    <lineage>
        <taxon>Bacteria</taxon>
        <taxon>Pseudomonadati</taxon>
        <taxon>Pseudomonadota</taxon>
        <taxon>Betaproteobacteria</taxon>
        <taxon>Burkholderiales</taxon>
        <taxon>Sphaerotilaceae</taxon>
        <taxon>Roseateles</taxon>
    </lineage>
</organism>
<name>A0ABW7EUW0_9BURK</name>
<sequence length="76" mass="8258">MDWLADSLKKLALSKTLVMAVFATASAMYFGPMLAPAHVPAVQKEFTPSLFAAMVLTRCLLAFWSIVGGWHLCRAG</sequence>
<protein>
    <submittedName>
        <fullName evidence="2">Uncharacterized protein</fullName>
    </submittedName>
</protein>
<accession>A0ABW7EUW0</accession>
<keyword evidence="1" id="KW-0812">Transmembrane</keyword>
<feature type="transmembrane region" description="Helical" evidence="1">
    <location>
        <begin position="50"/>
        <end position="73"/>
    </location>
</feature>
<proteinExistence type="predicted"/>
<keyword evidence="1" id="KW-0472">Membrane</keyword>
<dbReference type="Proteomes" id="UP001606300">
    <property type="component" value="Unassembled WGS sequence"/>
</dbReference>
<evidence type="ECO:0000313" key="3">
    <source>
        <dbReference type="Proteomes" id="UP001606300"/>
    </source>
</evidence>
<evidence type="ECO:0000256" key="1">
    <source>
        <dbReference type="SAM" id="Phobius"/>
    </source>
</evidence>
<reference evidence="2 3" key="1">
    <citation type="submission" date="2024-09" db="EMBL/GenBank/DDBJ databases">
        <title>Novel species of the genus Pelomonas and Roseateles isolated from streams.</title>
        <authorList>
            <person name="Lu H."/>
        </authorList>
    </citation>
    <scope>NUCLEOTIDE SEQUENCE [LARGE SCALE GENOMIC DNA]</scope>
    <source>
        <strain evidence="2 3">DC23W</strain>
    </source>
</reference>
<evidence type="ECO:0000313" key="2">
    <source>
        <dbReference type="EMBL" id="MFG6416378.1"/>
    </source>
</evidence>